<proteinExistence type="predicted"/>
<dbReference type="AlphaFoldDB" id="D6X6M0"/>
<dbReference type="HOGENOM" id="CLU_1467441_0_0_11"/>
<keyword evidence="2" id="KW-1185">Reference proteome</keyword>
<gene>
    <name evidence="1" type="ORF">SSDG_05813</name>
</gene>
<name>D6X6M0_STRE2</name>
<evidence type="ECO:0000313" key="2">
    <source>
        <dbReference type="Proteomes" id="UP000002805"/>
    </source>
</evidence>
<protein>
    <submittedName>
        <fullName evidence="1">Predicted protein</fullName>
    </submittedName>
</protein>
<dbReference type="Proteomes" id="UP000002805">
    <property type="component" value="Chromosome"/>
</dbReference>
<dbReference type="EMBL" id="CM000950">
    <property type="protein sequence ID" value="EFH30603.1"/>
    <property type="molecule type" value="Genomic_DNA"/>
</dbReference>
<accession>D6X6M0</accession>
<reference evidence="2" key="2">
    <citation type="submission" date="2009-10" db="EMBL/GenBank/DDBJ databases">
        <title>The genome sequence of Streptomyces pristinaespiralis strain ATCC 25486.</title>
        <authorList>
            <consortium name="The Broad Institute Genome Sequencing Platform"/>
            <consortium name="Broad Institute Microbial Sequencing Center"/>
            <person name="Fischbach M."/>
            <person name="Godfrey P."/>
            <person name="Ward D."/>
            <person name="Young S."/>
            <person name="Zeng Q."/>
            <person name="Koehrsen M."/>
            <person name="Alvarado L."/>
            <person name="Berlin A.M."/>
            <person name="Bochicchio J."/>
            <person name="Borenstein D."/>
            <person name="Chapman S.B."/>
            <person name="Chen Z."/>
            <person name="Engels R."/>
            <person name="Freedman E."/>
            <person name="Gellesch M."/>
            <person name="Goldberg J."/>
            <person name="Griggs A."/>
            <person name="Gujja S."/>
            <person name="Heilman E.R."/>
            <person name="Heiman D.I."/>
            <person name="Hepburn T.A."/>
            <person name="Howarth C."/>
            <person name="Jen D."/>
            <person name="Larson L."/>
            <person name="Lewis B."/>
            <person name="Mehta T."/>
            <person name="Park D."/>
            <person name="Pearson M."/>
            <person name="Richards J."/>
            <person name="Roberts A."/>
            <person name="Saif S."/>
            <person name="Shea T.D."/>
            <person name="Shenoy N."/>
            <person name="Sisk P."/>
            <person name="Stolte C."/>
            <person name="Sykes S.N."/>
            <person name="Thomson T."/>
            <person name="Walk T."/>
            <person name="White J."/>
            <person name="Yandava C."/>
            <person name="Straight P."/>
            <person name="Clardy J."/>
            <person name="Hung D."/>
            <person name="Kolter R."/>
            <person name="Mekalanos J."/>
            <person name="Walker S."/>
            <person name="Walsh C.T."/>
            <person name="Wieland-Brown L.C."/>
            <person name="Haas B."/>
            <person name="Nusbaum C."/>
            <person name="Birren B."/>
        </authorList>
    </citation>
    <scope>NUCLEOTIDE SEQUENCE [LARGE SCALE GENOMIC DNA]</scope>
    <source>
        <strain evidence="2">ATCC 25486 / DSM 40338 / CBS 914.69 / JCM 4507 / NBRC 13074 / NRRL 2958 / 5647</strain>
    </source>
</reference>
<evidence type="ECO:0000313" key="1">
    <source>
        <dbReference type="EMBL" id="EFH30603.1"/>
    </source>
</evidence>
<sequence>MGDVRQRLRIGPVQAGVAEQSAELVGLLGAGRQSGQEFQNLGARGADTRHGEVVARVPAHLGQHPHLAERVGQQQRPLGRLPVRRSDGEEIVGSAARLLKAGHREAPGAQGRAEAVAPVAGRHVRIGEPGGESVMDPREKYVVPCTPHTRAVDKQKPHGRPPRSLGRIRTIAPTLEVVLRKGEF</sequence>
<reference evidence="2" key="1">
    <citation type="submission" date="2008-02" db="EMBL/GenBank/DDBJ databases">
        <authorList>
            <consortium name="The Broad Institute Genome Sequencing Platform"/>
            <person name="Fischbach M."/>
            <person name="Ward D."/>
            <person name="Young S."/>
            <person name="Jaffe D."/>
            <person name="Gnerre S."/>
            <person name="Berlin A."/>
            <person name="Heiman D."/>
            <person name="Hepburn T."/>
            <person name="Sykes S."/>
            <person name="Alvarado L."/>
            <person name="Kodira C.D."/>
            <person name="Straight P."/>
            <person name="Clardy J."/>
            <person name="Hung D."/>
            <person name="Kolter R."/>
            <person name="Mekalanos J."/>
            <person name="Walker S."/>
            <person name="Walsh C.T."/>
            <person name="Lander E."/>
            <person name="Galagan J."/>
            <person name="Nusbaum C."/>
            <person name="Birren B."/>
        </authorList>
    </citation>
    <scope>NUCLEOTIDE SEQUENCE [LARGE SCALE GENOMIC DNA]</scope>
    <source>
        <strain evidence="2">ATCC 25486 / DSM 40338 / CBS 914.69 / JCM 4507 / NBRC 13074 / NRRL 2958 / 5647</strain>
    </source>
</reference>
<organism evidence="1 2">
    <name type="scientific">Streptomyces pristinaespiralis (strain ATCC 25486 / DSM 40338 / CBS 914.69 / JCM 4507 / KCC S-0507 / NBRC 13074 / NRRL 2958 / 5647)</name>
    <dbReference type="NCBI Taxonomy" id="457429"/>
    <lineage>
        <taxon>Bacteria</taxon>
        <taxon>Bacillati</taxon>
        <taxon>Actinomycetota</taxon>
        <taxon>Actinomycetes</taxon>
        <taxon>Kitasatosporales</taxon>
        <taxon>Streptomycetaceae</taxon>
        <taxon>Streptomyces</taxon>
    </lineage>
</organism>